<dbReference type="PANTHER" id="PTHR43531:SF14">
    <property type="entry name" value="METHYL-ACCEPTING CHEMOTAXIS PROTEIN I-RELATED"/>
    <property type="match status" value="1"/>
</dbReference>
<accession>A0ABN1JN67</accession>
<dbReference type="Pfam" id="PF12729">
    <property type="entry name" value="4HB_MCP_1"/>
    <property type="match status" value="1"/>
</dbReference>
<sequence length="586" mass="61063">MRIQDMKISTRLVLGFTMMAILVAVLGAISILKVNAINAKLELAVRDRYPKVQRFLTIKEANATVARNIRELFIVTDPADAKALYDDIDAVSKRTAEQFEALKSIMTTPKGKEGFEKLAAARAAYRGPRDKVLGLLKQGNLEEAKTVLLTEVRPRQVAYMSAVEEMVTLGGKLMEQAGAEADQEVASALAMVGTLIGLALAAAVAVCIWTVRSTTRPIHEAVRVARGVAAGDLTAEFDASGENETGQLLRALKEMQQRLADIVGHVRQNAEGVATGSAQIASGNSDLSARTEQQAAALEETAASMDELGATVRANADNAQQANELAATASDVAGRGGVAVQQVVETMRGISESSKKIADIIGTIDGIAFQTNILALNAAVEAARAGEQGRGFAVVASEVRSLAQRSAEAAKQIKGLITQSSERVEQGTAQVDQAGATIDEVVRSIGRVTSIVGEISSASREQAAGVAQVGQAVTAMDQATQQNAALVEESAAGAESLKQQAQQLVAAVAVFKLRHGETVAPAKAQAAAPKHSFAPVKPAPAAPRAKPHAAPHATAKPSHAPAPAPRAAKPAPAAVTADASADWETF</sequence>
<dbReference type="CDD" id="cd11386">
    <property type="entry name" value="MCP_signal"/>
    <property type="match status" value="1"/>
</dbReference>
<feature type="region of interest" description="Disordered" evidence="4">
    <location>
        <begin position="522"/>
        <end position="586"/>
    </location>
</feature>
<evidence type="ECO:0000256" key="4">
    <source>
        <dbReference type="SAM" id="MobiDB-lite"/>
    </source>
</evidence>
<dbReference type="SMART" id="SM00283">
    <property type="entry name" value="MA"/>
    <property type="match status" value="1"/>
</dbReference>
<feature type="transmembrane region" description="Helical" evidence="5">
    <location>
        <begin position="12"/>
        <end position="32"/>
    </location>
</feature>
<evidence type="ECO:0000256" key="5">
    <source>
        <dbReference type="SAM" id="Phobius"/>
    </source>
</evidence>
<comment type="similarity">
    <text evidence="2">Belongs to the methyl-accepting chemotaxis (MCP) protein family.</text>
</comment>
<evidence type="ECO:0000259" key="7">
    <source>
        <dbReference type="PROSITE" id="PS50885"/>
    </source>
</evidence>
<comment type="caution">
    <text evidence="8">The sequence shown here is derived from an EMBL/GenBank/DDBJ whole genome shotgun (WGS) entry which is preliminary data.</text>
</comment>
<dbReference type="InterPro" id="IPR003660">
    <property type="entry name" value="HAMP_dom"/>
</dbReference>
<proteinExistence type="inferred from homology"/>
<evidence type="ECO:0000256" key="1">
    <source>
        <dbReference type="ARBA" id="ARBA00022481"/>
    </source>
</evidence>
<evidence type="ECO:0000313" key="8">
    <source>
        <dbReference type="EMBL" id="GAA0743178.1"/>
    </source>
</evidence>
<keyword evidence="5" id="KW-0472">Membrane</keyword>
<gene>
    <name evidence="8" type="ORF">GCM10009107_07470</name>
</gene>
<dbReference type="EMBL" id="BAAAEW010000004">
    <property type="protein sequence ID" value="GAA0743178.1"/>
    <property type="molecule type" value="Genomic_DNA"/>
</dbReference>
<dbReference type="InterPro" id="IPR047347">
    <property type="entry name" value="YvaQ-like_sensor"/>
</dbReference>
<organism evidence="8 9">
    <name type="scientific">Ideonella azotifigens</name>
    <dbReference type="NCBI Taxonomy" id="513160"/>
    <lineage>
        <taxon>Bacteria</taxon>
        <taxon>Pseudomonadati</taxon>
        <taxon>Pseudomonadota</taxon>
        <taxon>Betaproteobacteria</taxon>
        <taxon>Burkholderiales</taxon>
        <taxon>Sphaerotilaceae</taxon>
        <taxon>Ideonella</taxon>
    </lineage>
</organism>
<dbReference type="Proteomes" id="UP001500279">
    <property type="component" value="Unassembled WGS sequence"/>
</dbReference>
<evidence type="ECO:0000313" key="9">
    <source>
        <dbReference type="Proteomes" id="UP001500279"/>
    </source>
</evidence>
<keyword evidence="3" id="KW-0807">Transducer</keyword>
<feature type="domain" description="Methyl-accepting transducer" evidence="6">
    <location>
        <begin position="269"/>
        <end position="498"/>
    </location>
</feature>
<keyword evidence="5" id="KW-0812">Transmembrane</keyword>
<evidence type="ECO:0000259" key="6">
    <source>
        <dbReference type="PROSITE" id="PS50111"/>
    </source>
</evidence>
<protein>
    <submittedName>
        <fullName evidence="8">Methyl-accepting chemotaxis protein</fullName>
    </submittedName>
</protein>
<keyword evidence="5" id="KW-1133">Transmembrane helix</keyword>
<dbReference type="InterPro" id="IPR004090">
    <property type="entry name" value="Chemotax_Me-accpt_rcpt"/>
</dbReference>
<dbReference type="CDD" id="cd19411">
    <property type="entry name" value="MCP2201-like_sensor"/>
    <property type="match status" value="1"/>
</dbReference>
<dbReference type="PANTHER" id="PTHR43531">
    <property type="entry name" value="PROTEIN ICFG"/>
    <property type="match status" value="1"/>
</dbReference>
<dbReference type="InterPro" id="IPR004089">
    <property type="entry name" value="MCPsignal_dom"/>
</dbReference>
<dbReference type="Pfam" id="PF00672">
    <property type="entry name" value="HAMP"/>
    <property type="match status" value="1"/>
</dbReference>
<dbReference type="InterPro" id="IPR024478">
    <property type="entry name" value="HlyB_4HB_MCP"/>
</dbReference>
<dbReference type="PROSITE" id="PS50111">
    <property type="entry name" value="CHEMOTAXIS_TRANSDUC_2"/>
    <property type="match status" value="1"/>
</dbReference>
<evidence type="ECO:0000256" key="3">
    <source>
        <dbReference type="PROSITE-ProRule" id="PRU00284"/>
    </source>
</evidence>
<dbReference type="InterPro" id="IPR051310">
    <property type="entry name" value="MCP_chemotaxis"/>
</dbReference>
<dbReference type="Pfam" id="PF00015">
    <property type="entry name" value="MCPsignal"/>
    <property type="match status" value="1"/>
</dbReference>
<dbReference type="CDD" id="cd06225">
    <property type="entry name" value="HAMP"/>
    <property type="match status" value="1"/>
</dbReference>
<evidence type="ECO:0000256" key="2">
    <source>
        <dbReference type="ARBA" id="ARBA00029447"/>
    </source>
</evidence>
<reference evidence="8 9" key="1">
    <citation type="journal article" date="2019" name="Int. J. Syst. Evol. Microbiol.">
        <title>The Global Catalogue of Microorganisms (GCM) 10K type strain sequencing project: providing services to taxonomists for standard genome sequencing and annotation.</title>
        <authorList>
            <consortium name="The Broad Institute Genomics Platform"/>
            <consortium name="The Broad Institute Genome Sequencing Center for Infectious Disease"/>
            <person name="Wu L."/>
            <person name="Ma J."/>
        </authorList>
    </citation>
    <scope>NUCLEOTIDE SEQUENCE [LARGE SCALE GENOMIC DNA]</scope>
    <source>
        <strain evidence="8 9">JCM 15503</strain>
    </source>
</reference>
<dbReference type="SUPFAM" id="SSF58104">
    <property type="entry name" value="Methyl-accepting chemotaxis protein (MCP) signaling domain"/>
    <property type="match status" value="1"/>
</dbReference>
<dbReference type="PROSITE" id="PS50885">
    <property type="entry name" value="HAMP"/>
    <property type="match status" value="1"/>
</dbReference>
<dbReference type="PRINTS" id="PR00260">
    <property type="entry name" value="CHEMTRNSDUCR"/>
</dbReference>
<name>A0ABN1JN67_9BURK</name>
<feature type="compositionally biased region" description="Low complexity" evidence="4">
    <location>
        <begin position="542"/>
        <end position="586"/>
    </location>
</feature>
<dbReference type="Gene3D" id="1.10.287.950">
    <property type="entry name" value="Methyl-accepting chemotaxis protein"/>
    <property type="match status" value="1"/>
</dbReference>
<keyword evidence="1" id="KW-0488">Methylation</keyword>
<keyword evidence="9" id="KW-1185">Reference proteome</keyword>
<feature type="compositionally biased region" description="Low complexity" evidence="4">
    <location>
        <begin position="522"/>
        <end position="536"/>
    </location>
</feature>
<feature type="domain" description="HAMP" evidence="7">
    <location>
        <begin position="212"/>
        <end position="264"/>
    </location>
</feature>
<dbReference type="SMART" id="SM00304">
    <property type="entry name" value="HAMP"/>
    <property type="match status" value="1"/>
</dbReference>